<dbReference type="WBParaSite" id="ALUE_0000143601-mRNA-1">
    <property type="protein sequence ID" value="ALUE_0000143601-mRNA-1"/>
    <property type="gene ID" value="ALUE_0000143601"/>
</dbReference>
<proteinExistence type="predicted"/>
<accession>A0A0M3HIU1</accession>
<dbReference type="Proteomes" id="UP000036681">
    <property type="component" value="Unplaced"/>
</dbReference>
<dbReference type="AlphaFoldDB" id="A0A0M3HIU1"/>
<keyword evidence="1" id="KW-1185">Reference proteome</keyword>
<name>A0A0M3HIU1_ASCLU</name>
<reference evidence="2" key="1">
    <citation type="submission" date="2017-02" db="UniProtKB">
        <authorList>
            <consortium name="WormBaseParasite"/>
        </authorList>
    </citation>
    <scope>IDENTIFICATION</scope>
</reference>
<organism evidence="1 2">
    <name type="scientific">Ascaris lumbricoides</name>
    <name type="common">Giant roundworm</name>
    <dbReference type="NCBI Taxonomy" id="6252"/>
    <lineage>
        <taxon>Eukaryota</taxon>
        <taxon>Metazoa</taxon>
        <taxon>Ecdysozoa</taxon>
        <taxon>Nematoda</taxon>
        <taxon>Chromadorea</taxon>
        <taxon>Rhabditida</taxon>
        <taxon>Spirurina</taxon>
        <taxon>Ascaridomorpha</taxon>
        <taxon>Ascaridoidea</taxon>
        <taxon>Ascarididae</taxon>
        <taxon>Ascaris</taxon>
    </lineage>
</organism>
<protein>
    <submittedName>
        <fullName evidence="2">Uncharacterized protein</fullName>
    </submittedName>
</protein>
<evidence type="ECO:0000313" key="2">
    <source>
        <dbReference type="WBParaSite" id="ALUE_0000143601-mRNA-1"/>
    </source>
</evidence>
<evidence type="ECO:0000313" key="1">
    <source>
        <dbReference type="Proteomes" id="UP000036681"/>
    </source>
</evidence>
<sequence length="40" mass="4681">MSWILRVVKVIRVKRHPVLLLMKKMPVVAGKFGIFLSYLI</sequence>